<dbReference type="AlphaFoldDB" id="A0A841PAQ9"/>
<evidence type="ECO:0000313" key="2">
    <source>
        <dbReference type="EMBL" id="MBB6410613.1"/>
    </source>
</evidence>
<gene>
    <name evidence="2" type="ORF">HNQ71_003287</name>
</gene>
<proteinExistence type="predicted"/>
<evidence type="ECO:0000313" key="3">
    <source>
        <dbReference type="Proteomes" id="UP000556329"/>
    </source>
</evidence>
<evidence type="ECO:0000256" key="1">
    <source>
        <dbReference type="SAM" id="MobiDB-lite"/>
    </source>
</evidence>
<keyword evidence="3" id="KW-1185">Reference proteome</keyword>
<sequence length="29" mass="3269">MPERQLHDQNIAPIAAGRWSESCGRMDAK</sequence>
<comment type="caution">
    <text evidence="2">The sequence shown here is derived from an EMBL/GenBank/DDBJ whole genome shotgun (WGS) entry which is preliminary data.</text>
</comment>
<accession>A0A841PAQ9</accession>
<protein>
    <submittedName>
        <fullName evidence="2">Uncharacterized protein</fullName>
    </submittedName>
</protein>
<organism evidence="2 3">
    <name type="scientific">Mesorhizobium sangaii</name>
    <dbReference type="NCBI Taxonomy" id="505389"/>
    <lineage>
        <taxon>Bacteria</taxon>
        <taxon>Pseudomonadati</taxon>
        <taxon>Pseudomonadota</taxon>
        <taxon>Alphaproteobacteria</taxon>
        <taxon>Hyphomicrobiales</taxon>
        <taxon>Phyllobacteriaceae</taxon>
        <taxon>Mesorhizobium</taxon>
    </lineage>
</organism>
<name>A0A841PAQ9_9HYPH</name>
<dbReference type="EMBL" id="JACHEF010000003">
    <property type="protein sequence ID" value="MBB6410613.1"/>
    <property type="molecule type" value="Genomic_DNA"/>
</dbReference>
<reference evidence="2 3" key="1">
    <citation type="submission" date="2020-08" db="EMBL/GenBank/DDBJ databases">
        <title>Genomic Encyclopedia of Type Strains, Phase IV (KMG-IV): sequencing the most valuable type-strain genomes for metagenomic binning, comparative biology and taxonomic classification.</title>
        <authorList>
            <person name="Goeker M."/>
        </authorList>
    </citation>
    <scope>NUCLEOTIDE SEQUENCE [LARGE SCALE GENOMIC DNA]</scope>
    <source>
        <strain evidence="2 3">DSM 100039</strain>
    </source>
</reference>
<feature type="region of interest" description="Disordered" evidence="1">
    <location>
        <begin position="1"/>
        <end position="29"/>
    </location>
</feature>
<dbReference type="Proteomes" id="UP000556329">
    <property type="component" value="Unassembled WGS sequence"/>
</dbReference>